<feature type="domain" description="EamA" evidence="2">
    <location>
        <begin position="156"/>
        <end position="281"/>
    </location>
</feature>
<dbReference type="SUPFAM" id="SSF103481">
    <property type="entry name" value="Multidrug resistance efflux transporter EmrE"/>
    <property type="match status" value="2"/>
</dbReference>
<evidence type="ECO:0000313" key="4">
    <source>
        <dbReference type="Proteomes" id="UP000199382"/>
    </source>
</evidence>
<accession>A0A1G8R2Q5</accession>
<evidence type="ECO:0000313" key="3">
    <source>
        <dbReference type="EMBL" id="SDJ10680.1"/>
    </source>
</evidence>
<dbReference type="STRING" id="571298.SAMN04488026_101224"/>
<feature type="domain" description="EamA" evidence="2">
    <location>
        <begin position="13"/>
        <end position="146"/>
    </location>
</feature>
<feature type="transmembrane region" description="Helical" evidence="1">
    <location>
        <begin position="38"/>
        <end position="59"/>
    </location>
</feature>
<feature type="transmembrane region" description="Helical" evidence="1">
    <location>
        <begin position="269"/>
        <end position="286"/>
    </location>
</feature>
<feature type="transmembrane region" description="Helical" evidence="1">
    <location>
        <begin position="101"/>
        <end position="120"/>
    </location>
</feature>
<keyword evidence="1" id="KW-1133">Transmembrane helix</keyword>
<dbReference type="Pfam" id="PF00892">
    <property type="entry name" value="EamA"/>
    <property type="match status" value="2"/>
</dbReference>
<gene>
    <name evidence="3" type="ORF">SAMN04488026_101224</name>
</gene>
<feature type="transmembrane region" description="Helical" evidence="1">
    <location>
        <begin position="185"/>
        <end position="208"/>
    </location>
</feature>
<keyword evidence="1" id="KW-0472">Membrane</keyword>
<dbReference type="PANTHER" id="PTHR22911:SF103">
    <property type="entry name" value="BLR2811 PROTEIN"/>
    <property type="match status" value="1"/>
</dbReference>
<dbReference type="RefSeq" id="WP_244520645.1">
    <property type="nucleotide sequence ID" value="NZ_FNEK01000012.1"/>
</dbReference>
<proteinExistence type="predicted"/>
<name>A0A1G8R2Q5_9RHOB</name>
<dbReference type="AlphaFoldDB" id="A0A1G8R2Q5"/>
<protein>
    <submittedName>
        <fullName evidence="3">Permease of the drug/metabolite transporter (DMT) superfamily</fullName>
    </submittedName>
</protein>
<keyword evidence="1" id="KW-0812">Transmembrane</keyword>
<feature type="transmembrane region" description="Helical" evidence="1">
    <location>
        <begin position="79"/>
        <end position="95"/>
    </location>
</feature>
<feature type="transmembrane region" description="Helical" evidence="1">
    <location>
        <begin position="12"/>
        <end position="32"/>
    </location>
</feature>
<feature type="transmembrane region" description="Helical" evidence="1">
    <location>
        <begin position="156"/>
        <end position="173"/>
    </location>
</feature>
<dbReference type="EMBL" id="FNEK01000012">
    <property type="protein sequence ID" value="SDJ10680.1"/>
    <property type="molecule type" value="Genomic_DNA"/>
</dbReference>
<feature type="transmembrane region" description="Helical" evidence="1">
    <location>
        <begin position="132"/>
        <end position="150"/>
    </location>
</feature>
<keyword evidence="4" id="KW-1185">Reference proteome</keyword>
<evidence type="ECO:0000259" key="2">
    <source>
        <dbReference type="Pfam" id="PF00892"/>
    </source>
</evidence>
<dbReference type="PANTHER" id="PTHR22911">
    <property type="entry name" value="ACYL-MALONYL CONDENSING ENZYME-RELATED"/>
    <property type="match status" value="1"/>
</dbReference>
<feature type="transmembrane region" description="Helical" evidence="1">
    <location>
        <begin position="243"/>
        <end position="263"/>
    </location>
</feature>
<reference evidence="3 4" key="1">
    <citation type="submission" date="2016-10" db="EMBL/GenBank/DDBJ databases">
        <authorList>
            <person name="de Groot N.N."/>
        </authorList>
    </citation>
    <scope>NUCLEOTIDE SEQUENCE [LARGE SCALE GENOMIC DNA]</scope>
    <source>
        <strain evidence="3 4">DSM 25294</strain>
    </source>
</reference>
<sequence length="300" mass="32863">MSSVRPREERTTAGIVTMALAVAFYTCIDTSAKWLNLVGMPVMQIVFFRYAGHFIYALLLYVPQEGVGAFRSNAPRLQLWRSIFLLASTVLNFIALKYLPITITTAVSFASPIVVTLLGIPILGEKVGIRRIVAVFVGFSGVLLVVQPWGASFNPAIVFSLTSLISVALYFIMTRKLSGVETNAVQQIWSSGLATVALLPFVLSSWSWPDSPTVWAVAIAIGAFGMFGHSITAVAYRWADASVLAPMMYLQIFYASFAGVVIFNTWPTIWTLIGGIIIAISGLYIWHRAREEARLAAMLP</sequence>
<feature type="transmembrane region" description="Helical" evidence="1">
    <location>
        <begin position="214"/>
        <end position="236"/>
    </location>
</feature>
<dbReference type="InterPro" id="IPR000620">
    <property type="entry name" value="EamA_dom"/>
</dbReference>
<dbReference type="Proteomes" id="UP000199382">
    <property type="component" value="Unassembled WGS sequence"/>
</dbReference>
<organism evidence="3 4">
    <name type="scientific">Aliiruegeria lutimaris</name>
    <dbReference type="NCBI Taxonomy" id="571298"/>
    <lineage>
        <taxon>Bacteria</taxon>
        <taxon>Pseudomonadati</taxon>
        <taxon>Pseudomonadota</taxon>
        <taxon>Alphaproteobacteria</taxon>
        <taxon>Rhodobacterales</taxon>
        <taxon>Roseobacteraceae</taxon>
        <taxon>Aliiruegeria</taxon>
    </lineage>
</organism>
<dbReference type="GO" id="GO:0016020">
    <property type="term" value="C:membrane"/>
    <property type="evidence" value="ECO:0007669"/>
    <property type="project" value="InterPro"/>
</dbReference>
<evidence type="ECO:0000256" key="1">
    <source>
        <dbReference type="SAM" id="Phobius"/>
    </source>
</evidence>
<dbReference type="InterPro" id="IPR037185">
    <property type="entry name" value="EmrE-like"/>
</dbReference>